<dbReference type="EMBL" id="REGN01004254">
    <property type="protein sequence ID" value="RNA18355.1"/>
    <property type="molecule type" value="Genomic_DNA"/>
</dbReference>
<keyword evidence="3" id="KW-1185">Reference proteome</keyword>
<evidence type="ECO:0000313" key="3">
    <source>
        <dbReference type="Proteomes" id="UP000276133"/>
    </source>
</evidence>
<accession>A0A3M7R540</accession>
<name>A0A3M7R540_BRAPC</name>
<comment type="caution">
    <text evidence="2">The sequence shown here is derived from an EMBL/GenBank/DDBJ whole genome shotgun (WGS) entry which is preliminary data.</text>
</comment>
<proteinExistence type="predicted"/>
<dbReference type="AlphaFoldDB" id="A0A3M7R540"/>
<dbReference type="OrthoDB" id="425619at2759"/>
<feature type="compositionally biased region" description="Low complexity" evidence="1">
    <location>
        <begin position="74"/>
        <end position="86"/>
    </location>
</feature>
<feature type="region of interest" description="Disordered" evidence="1">
    <location>
        <begin position="54"/>
        <end position="96"/>
    </location>
</feature>
<reference evidence="2 3" key="1">
    <citation type="journal article" date="2018" name="Sci. Rep.">
        <title>Genomic signatures of local adaptation to the degree of environmental predictability in rotifers.</title>
        <authorList>
            <person name="Franch-Gras L."/>
            <person name="Hahn C."/>
            <person name="Garcia-Roger E.M."/>
            <person name="Carmona M.J."/>
            <person name="Serra M."/>
            <person name="Gomez A."/>
        </authorList>
    </citation>
    <scope>NUCLEOTIDE SEQUENCE [LARGE SCALE GENOMIC DNA]</scope>
    <source>
        <strain evidence="2">HYR1</strain>
    </source>
</reference>
<sequence length="135" mass="15278">MSQINSPLSGSQLKSTSSKAQKKEDKIKRQLFSKNLFLYFDRLPDRQLKAGIIRPISSSSESGSEHSIDDATQNTNSSSNSESEITNADRIALNPSSSIENEFESLKEEQEKDEDIQWIKGLVWYTFVTERKLST</sequence>
<evidence type="ECO:0000313" key="2">
    <source>
        <dbReference type="EMBL" id="RNA18355.1"/>
    </source>
</evidence>
<dbReference type="Proteomes" id="UP000276133">
    <property type="component" value="Unassembled WGS sequence"/>
</dbReference>
<evidence type="ECO:0000256" key="1">
    <source>
        <dbReference type="SAM" id="MobiDB-lite"/>
    </source>
</evidence>
<gene>
    <name evidence="2" type="ORF">BpHYR1_006202</name>
</gene>
<feature type="region of interest" description="Disordered" evidence="1">
    <location>
        <begin position="1"/>
        <end position="26"/>
    </location>
</feature>
<organism evidence="2 3">
    <name type="scientific">Brachionus plicatilis</name>
    <name type="common">Marine rotifer</name>
    <name type="synonym">Brachionus muelleri</name>
    <dbReference type="NCBI Taxonomy" id="10195"/>
    <lineage>
        <taxon>Eukaryota</taxon>
        <taxon>Metazoa</taxon>
        <taxon>Spiralia</taxon>
        <taxon>Gnathifera</taxon>
        <taxon>Rotifera</taxon>
        <taxon>Eurotatoria</taxon>
        <taxon>Monogononta</taxon>
        <taxon>Pseudotrocha</taxon>
        <taxon>Ploima</taxon>
        <taxon>Brachionidae</taxon>
        <taxon>Brachionus</taxon>
    </lineage>
</organism>
<feature type="compositionally biased region" description="Polar residues" evidence="1">
    <location>
        <begin position="1"/>
        <end position="19"/>
    </location>
</feature>
<protein>
    <submittedName>
        <fullName evidence="2">Uncharacterized protein</fullName>
    </submittedName>
</protein>